<evidence type="ECO:0000259" key="9">
    <source>
        <dbReference type="Pfam" id="PF25598"/>
    </source>
</evidence>
<feature type="compositionally biased region" description="Low complexity" evidence="8">
    <location>
        <begin position="70"/>
        <end position="90"/>
    </location>
</feature>
<evidence type="ECO:0000256" key="1">
    <source>
        <dbReference type="ARBA" id="ARBA00000900"/>
    </source>
</evidence>
<dbReference type="FunFam" id="1.25.10.10:FF:000082">
    <property type="entry name" value="RING-type E3 ubiquitin transferase"/>
    <property type="match status" value="1"/>
</dbReference>
<accession>A0A835IYU9</accession>
<sequence length="508" mass="55146">MTSWAFNVEMGTLCKHGTYTSYPLSLFHSQLTSCLLPSSPLINPNQIFSQSIPNPSFFFSSKQAMVSIEQPQPQTQTQTQTPSSPTSSSSKLHRSRGRSMRTIRSNIFSTNDYYSYSFPNNNNSATSISENLTDSIIDFRLAELAAALNNNKPIMQSCLDSEFFDISSDFSACSSDISGELQRLACLPSPENENDIREEVSLLDIEPGFPYSSEIFDESAIKICVEGLESQSLDVKRSAAAKLRFLAKNRAENRVVIGESGAILGLIPLLRSNDPWTQEHAVTALFNLSLNEGNKVLITNAAAIKPLVYVLKTGTEVSKQNAACALLSLSLIEDNKISIGVCGAIPPLVSLILLGSNRGKKDALTTLYKLCTIRQNKERAIRAGGVKPLVDLISEQGSGLSEKAMVVLSSLACIREGKVSIVDEGGIPVLVDAIEREDGSLKGKEFAVLTLLQLCTHNVGNRALLVREGGIPPLVSLSQSGTNRAKHKAETLLKYLREPRQEASSSSP</sequence>
<protein>
    <recommendedName>
        <fullName evidence="3">RING-type E3 ubiquitin transferase</fullName>
        <ecNumber evidence="3">2.3.2.27</ecNumber>
    </recommendedName>
</protein>
<evidence type="ECO:0000256" key="2">
    <source>
        <dbReference type="ARBA" id="ARBA00004906"/>
    </source>
</evidence>
<dbReference type="InterPro" id="IPR000225">
    <property type="entry name" value="Armadillo"/>
</dbReference>
<proteinExistence type="predicted"/>
<gene>
    <name evidence="10" type="ORF">IFM89_020034</name>
</gene>
<keyword evidence="5" id="KW-0677">Repeat</keyword>
<dbReference type="OrthoDB" id="7537227at2759"/>
<dbReference type="GO" id="GO:0016567">
    <property type="term" value="P:protein ubiquitination"/>
    <property type="evidence" value="ECO:0007669"/>
    <property type="project" value="UniProtKB-ARBA"/>
</dbReference>
<dbReference type="PROSITE" id="PS50176">
    <property type="entry name" value="ARM_REPEAT"/>
    <property type="match status" value="2"/>
</dbReference>
<dbReference type="InterPro" id="IPR016024">
    <property type="entry name" value="ARM-type_fold"/>
</dbReference>
<comment type="caution">
    <text evidence="10">The sequence shown here is derived from an EMBL/GenBank/DDBJ whole genome shotgun (WGS) entry which is preliminary data.</text>
</comment>
<dbReference type="SUPFAM" id="SSF48371">
    <property type="entry name" value="ARM repeat"/>
    <property type="match status" value="1"/>
</dbReference>
<name>A0A835IYU9_9MAGN</name>
<keyword evidence="6" id="KW-0833">Ubl conjugation pathway</keyword>
<evidence type="ECO:0000256" key="7">
    <source>
        <dbReference type="PROSITE-ProRule" id="PRU00259"/>
    </source>
</evidence>
<evidence type="ECO:0000256" key="4">
    <source>
        <dbReference type="ARBA" id="ARBA00022679"/>
    </source>
</evidence>
<comment type="pathway">
    <text evidence="2">Protein modification; protein ubiquitination.</text>
</comment>
<dbReference type="Proteomes" id="UP000631114">
    <property type="component" value="Unassembled WGS sequence"/>
</dbReference>
<feature type="repeat" description="ARM" evidence="7">
    <location>
        <begin position="261"/>
        <end position="303"/>
    </location>
</feature>
<dbReference type="EMBL" id="JADFTS010000001">
    <property type="protein sequence ID" value="KAF9625167.1"/>
    <property type="molecule type" value="Genomic_DNA"/>
</dbReference>
<dbReference type="Pfam" id="PF25598">
    <property type="entry name" value="ARM_PUB"/>
    <property type="match status" value="1"/>
</dbReference>
<comment type="catalytic activity">
    <reaction evidence="1">
        <text>S-ubiquitinyl-[E2 ubiquitin-conjugating enzyme]-L-cysteine + [acceptor protein]-L-lysine = [E2 ubiquitin-conjugating enzyme]-L-cysteine + N(6)-ubiquitinyl-[acceptor protein]-L-lysine.</text>
        <dbReference type="EC" id="2.3.2.27"/>
    </reaction>
</comment>
<evidence type="ECO:0000256" key="5">
    <source>
        <dbReference type="ARBA" id="ARBA00022737"/>
    </source>
</evidence>
<dbReference type="Gene3D" id="1.25.10.10">
    <property type="entry name" value="Leucine-rich Repeat Variant"/>
    <property type="match status" value="1"/>
</dbReference>
<feature type="region of interest" description="Disordered" evidence="8">
    <location>
        <begin position="68"/>
        <end position="99"/>
    </location>
</feature>
<evidence type="ECO:0000256" key="6">
    <source>
        <dbReference type="ARBA" id="ARBA00022786"/>
    </source>
</evidence>
<feature type="repeat" description="ARM" evidence="7">
    <location>
        <begin position="384"/>
        <end position="426"/>
    </location>
</feature>
<evidence type="ECO:0000256" key="8">
    <source>
        <dbReference type="SAM" id="MobiDB-lite"/>
    </source>
</evidence>
<dbReference type="AlphaFoldDB" id="A0A835IYU9"/>
<keyword evidence="11" id="KW-1185">Reference proteome</keyword>
<dbReference type="InterPro" id="IPR011989">
    <property type="entry name" value="ARM-like"/>
</dbReference>
<dbReference type="PANTHER" id="PTHR23315:SF129">
    <property type="entry name" value="ARM REPEAT SUPERFAMILY PROTEIN"/>
    <property type="match status" value="1"/>
</dbReference>
<evidence type="ECO:0000313" key="11">
    <source>
        <dbReference type="Proteomes" id="UP000631114"/>
    </source>
</evidence>
<dbReference type="EC" id="2.3.2.27" evidence="3"/>
<dbReference type="GO" id="GO:0061630">
    <property type="term" value="F:ubiquitin protein ligase activity"/>
    <property type="evidence" value="ECO:0007669"/>
    <property type="project" value="UniProtKB-EC"/>
</dbReference>
<keyword evidence="4" id="KW-0808">Transferase</keyword>
<dbReference type="SMART" id="SM00185">
    <property type="entry name" value="ARM"/>
    <property type="match status" value="6"/>
</dbReference>
<feature type="domain" description="U-box" evidence="9">
    <location>
        <begin position="230"/>
        <end position="498"/>
    </location>
</feature>
<organism evidence="10 11">
    <name type="scientific">Coptis chinensis</name>
    <dbReference type="NCBI Taxonomy" id="261450"/>
    <lineage>
        <taxon>Eukaryota</taxon>
        <taxon>Viridiplantae</taxon>
        <taxon>Streptophyta</taxon>
        <taxon>Embryophyta</taxon>
        <taxon>Tracheophyta</taxon>
        <taxon>Spermatophyta</taxon>
        <taxon>Magnoliopsida</taxon>
        <taxon>Ranunculales</taxon>
        <taxon>Ranunculaceae</taxon>
        <taxon>Coptidoideae</taxon>
        <taxon>Coptis</taxon>
    </lineage>
</organism>
<evidence type="ECO:0000313" key="10">
    <source>
        <dbReference type="EMBL" id="KAF9625167.1"/>
    </source>
</evidence>
<evidence type="ECO:0000256" key="3">
    <source>
        <dbReference type="ARBA" id="ARBA00012483"/>
    </source>
</evidence>
<dbReference type="InterPro" id="IPR058678">
    <property type="entry name" value="ARM_PUB"/>
</dbReference>
<dbReference type="PANTHER" id="PTHR23315">
    <property type="entry name" value="U BOX DOMAIN-CONTAINING"/>
    <property type="match status" value="1"/>
</dbReference>
<reference evidence="10 11" key="1">
    <citation type="submission" date="2020-10" db="EMBL/GenBank/DDBJ databases">
        <title>The Coptis chinensis genome and diversification of protoberbering-type alkaloids.</title>
        <authorList>
            <person name="Wang B."/>
            <person name="Shu S."/>
            <person name="Song C."/>
            <person name="Liu Y."/>
        </authorList>
    </citation>
    <scope>NUCLEOTIDE SEQUENCE [LARGE SCALE GENOMIC DNA]</scope>
    <source>
        <strain evidence="10">HL-2020</strain>
        <tissue evidence="10">Leaf</tissue>
    </source>
</reference>